<feature type="domain" description="YspA cpYpsA-related SLOG" evidence="1">
    <location>
        <begin position="182"/>
        <end position="246"/>
    </location>
</feature>
<comment type="caution">
    <text evidence="2">The sequence shown here is derived from an EMBL/GenBank/DDBJ whole genome shotgun (WGS) entry which is preliminary data.</text>
</comment>
<dbReference type="InterPro" id="IPR019627">
    <property type="entry name" value="YAcAr"/>
</dbReference>
<dbReference type="EMBL" id="JBHTLQ010000084">
    <property type="protein sequence ID" value="MFD1192846.1"/>
    <property type="molecule type" value="Genomic_DNA"/>
</dbReference>
<keyword evidence="3" id="KW-1185">Reference proteome</keyword>
<evidence type="ECO:0000313" key="2">
    <source>
        <dbReference type="EMBL" id="MFD1192846.1"/>
    </source>
</evidence>
<proteinExistence type="predicted"/>
<accession>A0ABW3T7L6</accession>
<dbReference type="RefSeq" id="WP_377354788.1">
    <property type="nucleotide sequence ID" value="NZ_JBHTLQ010000084.1"/>
</dbReference>
<reference evidence="3" key="1">
    <citation type="journal article" date="2019" name="Int. J. Syst. Evol. Microbiol.">
        <title>The Global Catalogue of Microorganisms (GCM) 10K type strain sequencing project: providing services to taxonomists for standard genome sequencing and annotation.</title>
        <authorList>
            <consortium name="The Broad Institute Genomics Platform"/>
            <consortium name="The Broad Institute Genome Sequencing Center for Infectious Disease"/>
            <person name="Wu L."/>
            <person name="Ma J."/>
        </authorList>
    </citation>
    <scope>NUCLEOTIDE SEQUENCE [LARGE SCALE GENOMIC DNA]</scope>
    <source>
        <strain evidence="3">CCUG 55074</strain>
    </source>
</reference>
<dbReference type="Pfam" id="PF10686">
    <property type="entry name" value="YAcAr"/>
    <property type="match status" value="1"/>
</dbReference>
<dbReference type="Proteomes" id="UP001597216">
    <property type="component" value="Unassembled WGS sequence"/>
</dbReference>
<sequence length="309" mass="33287">MPSPAFSPLTGHLTHFEAQALSLDDPRPHPHEDALMQLGHAVLTETLDVFGDTALEDFQTIICETLIGAFHSAAQRIERDADRARDELNRLSRDFDGSEIADSEMQDATRKARAADVACLALEFVRDAAAASYTTATGEVWSPWKGHVKASRLTAAQIEAKDALRTAKARKHAATDPGATIVAFRAAPQADTEDDAHRIFDALNWAQAQWPDMALATTGAKGGEKIAIKWAKQKAVTLVLAKADFDKNGRAAPFRANDELIALEPVCVLTLANTLNGTRAASLQPFGPALNLGQKAAEKGIRHLAVKAR</sequence>
<name>A0ABW3T7L6_9CAUL</name>
<protein>
    <submittedName>
        <fullName evidence="2">DUF2493 domain-containing protein</fullName>
    </submittedName>
</protein>
<organism evidence="2 3">
    <name type="scientific">Phenylobacterium conjunctum</name>
    <dbReference type="NCBI Taxonomy" id="1298959"/>
    <lineage>
        <taxon>Bacteria</taxon>
        <taxon>Pseudomonadati</taxon>
        <taxon>Pseudomonadota</taxon>
        <taxon>Alphaproteobacteria</taxon>
        <taxon>Caulobacterales</taxon>
        <taxon>Caulobacteraceae</taxon>
        <taxon>Phenylobacterium</taxon>
    </lineage>
</organism>
<gene>
    <name evidence="2" type="ORF">ACFQ27_19815</name>
</gene>
<evidence type="ECO:0000259" key="1">
    <source>
        <dbReference type="Pfam" id="PF10686"/>
    </source>
</evidence>
<evidence type="ECO:0000313" key="3">
    <source>
        <dbReference type="Proteomes" id="UP001597216"/>
    </source>
</evidence>